<sequence>MNNNSTYTQRGFTLLEILVVLVILGLLAGLVGPRVLKHLDSSKTKTAMLQIQELGAALDLYRLEVGSYPSTEQNLDALINPPEGVSSWNGPYLKKKVVRMDPWGHEYHYKFPGEFGEYDLFSLGADNNEGGEGENADIVSWQ</sequence>
<organism evidence="12 13">
    <name type="scientific">Amphritea atlantica</name>
    <dbReference type="NCBI Taxonomy" id="355243"/>
    <lineage>
        <taxon>Bacteria</taxon>
        <taxon>Pseudomonadati</taxon>
        <taxon>Pseudomonadota</taxon>
        <taxon>Gammaproteobacteria</taxon>
        <taxon>Oceanospirillales</taxon>
        <taxon>Oceanospirillaceae</taxon>
        <taxon>Amphritea</taxon>
    </lineage>
</organism>
<dbReference type="PANTHER" id="PTHR30093:SF45">
    <property type="entry name" value="TYPE II SECRETION SYSTEM CORE PROTEIN G"/>
    <property type="match status" value="1"/>
</dbReference>
<dbReference type="GO" id="GO:0015627">
    <property type="term" value="C:type II protein secretion system complex"/>
    <property type="evidence" value="ECO:0007669"/>
    <property type="project" value="InterPro"/>
</dbReference>
<gene>
    <name evidence="12" type="ORF">SAMN03080615_01795</name>
</gene>
<evidence type="ECO:0000256" key="7">
    <source>
        <dbReference type="ARBA" id="ARBA00022692"/>
    </source>
</evidence>
<evidence type="ECO:0000256" key="8">
    <source>
        <dbReference type="ARBA" id="ARBA00022989"/>
    </source>
</evidence>
<evidence type="ECO:0000256" key="3">
    <source>
        <dbReference type="ARBA" id="ARBA00020042"/>
    </source>
</evidence>
<dbReference type="InterPro" id="IPR013545">
    <property type="entry name" value="T2SS_protein-GspG_C"/>
</dbReference>
<keyword evidence="13" id="KW-1185">Reference proteome</keyword>
<keyword evidence="6" id="KW-0997">Cell inner membrane</keyword>
<evidence type="ECO:0000256" key="10">
    <source>
        <dbReference type="SAM" id="Phobius"/>
    </source>
</evidence>
<dbReference type="Pfam" id="PF07963">
    <property type="entry name" value="N_methyl"/>
    <property type="match status" value="1"/>
</dbReference>
<dbReference type="Gene3D" id="3.30.700.10">
    <property type="entry name" value="Glycoprotein, Type 4 Pilin"/>
    <property type="match status" value="1"/>
</dbReference>
<dbReference type="Pfam" id="PF08334">
    <property type="entry name" value="T2SSG"/>
    <property type="match status" value="1"/>
</dbReference>
<proteinExistence type="inferred from homology"/>
<dbReference type="NCBIfam" id="TIGR02532">
    <property type="entry name" value="IV_pilin_GFxxxE"/>
    <property type="match status" value="1"/>
</dbReference>
<dbReference type="RefSeq" id="WP_091356816.1">
    <property type="nucleotide sequence ID" value="NZ_AP025284.1"/>
</dbReference>
<dbReference type="Proteomes" id="UP000198749">
    <property type="component" value="Unassembled WGS sequence"/>
</dbReference>
<name>A0A1H9GNM4_9GAMM</name>
<dbReference type="PRINTS" id="PR00813">
    <property type="entry name" value="BCTERIALGSPG"/>
</dbReference>
<evidence type="ECO:0000259" key="11">
    <source>
        <dbReference type="Pfam" id="PF08334"/>
    </source>
</evidence>
<dbReference type="PANTHER" id="PTHR30093">
    <property type="entry name" value="GENERAL SECRETION PATHWAY PROTEIN G"/>
    <property type="match status" value="1"/>
</dbReference>
<comment type="similarity">
    <text evidence="2">Belongs to the GSP G family.</text>
</comment>
<dbReference type="InterPro" id="IPR045584">
    <property type="entry name" value="Pilin-like"/>
</dbReference>
<evidence type="ECO:0000256" key="4">
    <source>
        <dbReference type="ARBA" id="ARBA00022475"/>
    </source>
</evidence>
<dbReference type="EMBL" id="FOGB01000004">
    <property type="protein sequence ID" value="SEQ51676.1"/>
    <property type="molecule type" value="Genomic_DNA"/>
</dbReference>
<keyword evidence="4" id="KW-1003">Cell membrane</keyword>
<keyword evidence="7 10" id="KW-0812">Transmembrane</keyword>
<evidence type="ECO:0000313" key="12">
    <source>
        <dbReference type="EMBL" id="SEQ51676.1"/>
    </source>
</evidence>
<dbReference type="GO" id="GO:0005886">
    <property type="term" value="C:plasma membrane"/>
    <property type="evidence" value="ECO:0007669"/>
    <property type="project" value="UniProtKB-SubCell"/>
</dbReference>
<dbReference type="PROSITE" id="PS00409">
    <property type="entry name" value="PROKAR_NTER_METHYL"/>
    <property type="match status" value="1"/>
</dbReference>
<dbReference type="OrthoDB" id="9795612at2"/>
<comment type="subcellular location">
    <subcellularLocation>
        <location evidence="1">Cell inner membrane</location>
        <topology evidence="1">Single-pass membrane protein</topology>
    </subcellularLocation>
</comment>
<evidence type="ECO:0000256" key="1">
    <source>
        <dbReference type="ARBA" id="ARBA00004377"/>
    </source>
</evidence>
<evidence type="ECO:0000256" key="6">
    <source>
        <dbReference type="ARBA" id="ARBA00022519"/>
    </source>
</evidence>
<dbReference type="SUPFAM" id="SSF54523">
    <property type="entry name" value="Pili subunits"/>
    <property type="match status" value="1"/>
</dbReference>
<accession>A0A1H9GNM4</accession>
<keyword evidence="8 10" id="KW-1133">Transmembrane helix</keyword>
<protein>
    <recommendedName>
        <fullName evidence="3">Type II secretion system core protein G</fullName>
    </recommendedName>
</protein>
<keyword evidence="9 10" id="KW-0472">Membrane</keyword>
<dbReference type="NCBIfam" id="TIGR01710">
    <property type="entry name" value="typeII_sec_gspG"/>
    <property type="match status" value="1"/>
</dbReference>
<dbReference type="InterPro" id="IPR012902">
    <property type="entry name" value="N_methyl_site"/>
</dbReference>
<evidence type="ECO:0000256" key="5">
    <source>
        <dbReference type="ARBA" id="ARBA00022481"/>
    </source>
</evidence>
<keyword evidence="5" id="KW-0488">Methylation</keyword>
<dbReference type="STRING" id="355243.SAMN03080615_01795"/>
<dbReference type="InterPro" id="IPR010054">
    <property type="entry name" value="Type2_sec_GspG"/>
</dbReference>
<evidence type="ECO:0000256" key="2">
    <source>
        <dbReference type="ARBA" id="ARBA00009984"/>
    </source>
</evidence>
<feature type="domain" description="Type II secretion system protein GspG C-terminal" evidence="11">
    <location>
        <begin position="34"/>
        <end position="141"/>
    </location>
</feature>
<feature type="transmembrane region" description="Helical" evidence="10">
    <location>
        <begin position="12"/>
        <end position="36"/>
    </location>
</feature>
<evidence type="ECO:0000313" key="13">
    <source>
        <dbReference type="Proteomes" id="UP000198749"/>
    </source>
</evidence>
<dbReference type="InterPro" id="IPR000983">
    <property type="entry name" value="Bac_GSPG_pilin"/>
</dbReference>
<evidence type="ECO:0000256" key="9">
    <source>
        <dbReference type="ARBA" id="ARBA00023136"/>
    </source>
</evidence>
<dbReference type="GO" id="GO:0015628">
    <property type="term" value="P:protein secretion by the type II secretion system"/>
    <property type="evidence" value="ECO:0007669"/>
    <property type="project" value="InterPro"/>
</dbReference>
<reference evidence="13" key="1">
    <citation type="submission" date="2016-10" db="EMBL/GenBank/DDBJ databases">
        <authorList>
            <person name="Varghese N."/>
            <person name="Submissions S."/>
        </authorList>
    </citation>
    <scope>NUCLEOTIDE SEQUENCE [LARGE SCALE GENOMIC DNA]</scope>
    <source>
        <strain evidence="13">DSM 18887</strain>
    </source>
</reference>
<dbReference type="AlphaFoldDB" id="A0A1H9GNM4"/>